<dbReference type="GO" id="GO:0046872">
    <property type="term" value="F:metal ion binding"/>
    <property type="evidence" value="ECO:0007669"/>
    <property type="project" value="UniProtKB-KW"/>
</dbReference>
<dbReference type="PIRSF" id="PIRSF001227">
    <property type="entry name" value="Pen_acylase"/>
    <property type="match status" value="1"/>
</dbReference>
<dbReference type="CDD" id="cd03747">
    <property type="entry name" value="Ntn_PGA_like"/>
    <property type="match status" value="1"/>
</dbReference>
<comment type="caution">
    <text evidence="6">The sequence shown here is derived from an EMBL/GenBank/DDBJ whole genome shotgun (WGS) entry which is preliminary data.</text>
</comment>
<dbReference type="PANTHER" id="PTHR34218">
    <property type="entry name" value="PEPTIDASE S45 PENICILLIN AMIDASE"/>
    <property type="match status" value="1"/>
</dbReference>
<dbReference type="SUPFAM" id="SSF56235">
    <property type="entry name" value="N-terminal nucleophile aminohydrolases (Ntn hydrolases)"/>
    <property type="match status" value="1"/>
</dbReference>
<dbReference type="Gene3D" id="1.10.439.10">
    <property type="entry name" value="Penicillin Amidohydrolase, domain 1"/>
    <property type="match status" value="1"/>
</dbReference>
<name>A0AA41YP76_9PROT</name>
<dbReference type="Pfam" id="PF01804">
    <property type="entry name" value="Penicil_amidase"/>
    <property type="match status" value="1"/>
</dbReference>
<proteinExistence type="inferred from homology"/>
<dbReference type="InterPro" id="IPR023343">
    <property type="entry name" value="Penicillin_amidase_dom1"/>
</dbReference>
<feature type="binding site" evidence="5">
    <location>
        <position position="326"/>
    </location>
    <ligand>
        <name>Ca(2+)</name>
        <dbReference type="ChEBI" id="CHEBI:29108"/>
    </ligand>
</feature>
<dbReference type="InterPro" id="IPR043146">
    <property type="entry name" value="Penicillin_amidase_N_B-knob"/>
</dbReference>
<dbReference type="AlphaFoldDB" id="A0AA41YP76"/>
<dbReference type="PANTHER" id="PTHR34218:SF4">
    <property type="entry name" value="ACYL-HOMOSERINE LACTONE ACYLASE QUIP"/>
    <property type="match status" value="1"/>
</dbReference>
<evidence type="ECO:0000256" key="4">
    <source>
        <dbReference type="PIRSR" id="PIRSR001227-1"/>
    </source>
</evidence>
<keyword evidence="3" id="KW-0865">Zymogen</keyword>
<dbReference type="GO" id="GO:0017000">
    <property type="term" value="P:antibiotic biosynthetic process"/>
    <property type="evidence" value="ECO:0007669"/>
    <property type="project" value="InterPro"/>
</dbReference>
<dbReference type="Proteomes" id="UP001165679">
    <property type="component" value="Unassembled WGS sequence"/>
</dbReference>
<dbReference type="EMBL" id="JAPDNT010000016">
    <property type="protein sequence ID" value="MCW3476171.1"/>
    <property type="molecule type" value="Genomic_DNA"/>
</dbReference>
<dbReference type="Gene3D" id="2.30.120.10">
    <property type="match status" value="1"/>
</dbReference>
<dbReference type="GO" id="GO:0016811">
    <property type="term" value="F:hydrolase activity, acting on carbon-nitrogen (but not peptide) bonds, in linear amides"/>
    <property type="evidence" value="ECO:0007669"/>
    <property type="project" value="InterPro"/>
</dbReference>
<protein>
    <submittedName>
        <fullName evidence="6">Penicillin acylase family protein</fullName>
    </submittedName>
</protein>
<dbReference type="RefSeq" id="WP_264714926.1">
    <property type="nucleotide sequence ID" value="NZ_JAPDNT010000016.1"/>
</dbReference>
<dbReference type="InterPro" id="IPR014395">
    <property type="entry name" value="Pen/GL7ACA/AHL_acylase"/>
</dbReference>
<comment type="similarity">
    <text evidence="1">Belongs to the peptidase S45 family.</text>
</comment>
<dbReference type="InterPro" id="IPR043147">
    <property type="entry name" value="Penicillin_amidase_A-knob"/>
</dbReference>
<dbReference type="Gene3D" id="3.60.20.10">
    <property type="entry name" value="Glutamine Phosphoribosylpyrophosphate, subunit 1, domain 1"/>
    <property type="match status" value="1"/>
</dbReference>
<gene>
    <name evidence="6" type="ORF">OL599_16450</name>
</gene>
<evidence type="ECO:0000256" key="2">
    <source>
        <dbReference type="ARBA" id="ARBA00022801"/>
    </source>
</evidence>
<keyword evidence="7" id="KW-1185">Reference proteome</keyword>
<evidence type="ECO:0000313" key="7">
    <source>
        <dbReference type="Proteomes" id="UP001165679"/>
    </source>
</evidence>
<evidence type="ECO:0000313" key="6">
    <source>
        <dbReference type="EMBL" id="MCW3476171.1"/>
    </source>
</evidence>
<accession>A0AA41YP76</accession>
<reference evidence="6" key="1">
    <citation type="submission" date="2022-09" db="EMBL/GenBank/DDBJ databases">
        <title>Rhodovastum sp. nov. RN2-1 isolated from soil in Seongnam, South Korea.</title>
        <authorList>
            <person name="Le N.T."/>
        </authorList>
    </citation>
    <scope>NUCLEOTIDE SEQUENCE</scope>
    <source>
        <strain evidence="6">RN2-1</strain>
    </source>
</reference>
<sequence>MRQPFRQLRRVLAFLVLLAAALVAGVGGLLWGTFPGGDRIAAIPGLAAPVDITIDPDGIPRVRAANAADAAAAIGFLHARERLFQMELMRRAAAGELSEIIGSLTLPNDRLMRTLGLRARAEADLVGLPPETRAVLDAYARGVNAWIAARGRFAAPEFLVLGPPRPWTPTDSLLWGKTMGLYLSGNWRTELARAALLRRLPPQVVLGLWPVAGGAGHPEANLAPALTATAARLAAVLPSFPAPFTLPASASNAWAVDGARSATGAPLLAGDPHLGFGMPGVWYLARIDTPGRVLAGATAPGVPFLVLGHNGRIAWSFTTTGADVQDLFVETPAGDGAYLTPDGPHAFAVRQERILVRGAPDDILTVRETRHGPVVSDLVAPGGPILAVSMANLAAGDTAAAGLQALNDADDIDAAGQAAPRITSPVQNLLVADRRRIALFVTGRVPIRRAGDGALPAPGADGGHDWIGWAAGAELPHIVAPASGRLVNANERVAPADFPVFLGRDWFADWRARRIRDLLGASDRHTQASFASMQTDAVSTFARDALPRLRRVVPADAPSRTALSLLDVWDGTMAADRPQPLIFNAWMRRFRQAILSRLGVAEGAAAGLELAADALSNHAPGDEAGAAHCGGDCGPMLQQSLSAAMADLIAAGGDDPTAWRWGEQHQAAFAHPLLRTVPVLRRLAGRRIPTPGDDTTLFRGGMAAGAFTSVHGAEYRGVYDLSDLDRSLFVVTPGQSGNFMSPLAWNFMQRWRDGGTISLGPTPATVVAHIHLVPEGATP</sequence>
<keyword evidence="2" id="KW-0378">Hydrolase</keyword>
<dbReference type="InterPro" id="IPR029055">
    <property type="entry name" value="Ntn_hydrolases_N"/>
</dbReference>
<feature type="active site" description="Nucleophile" evidence="4">
    <location>
        <position position="251"/>
    </location>
</feature>
<evidence type="ECO:0000256" key="5">
    <source>
        <dbReference type="PIRSR" id="PIRSR001227-2"/>
    </source>
</evidence>
<reference evidence="6" key="2">
    <citation type="submission" date="2022-10" db="EMBL/GenBank/DDBJ databases">
        <authorList>
            <person name="Trinh H.N."/>
        </authorList>
    </citation>
    <scope>NUCLEOTIDE SEQUENCE</scope>
    <source>
        <strain evidence="6">RN2-1</strain>
    </source>
</reference>
<feature type="binding site" evidence="5">
    <location>
        <position position="190"/>
    </location>
    <ligand>
        <name>Ca(2+)</name>
        <dbReference type="ChEBI" id="CHEBI:29108"/>
    </ligand>
</feature>
<evidence type="ECO:0000256" key="1">
    <source>
        <dbReference type="ARBA" id="ARBA00006586"/>
    </source>
</evidence>
<comment type="cofactor">
    <cofactor evidence="5">
        <name>Ca(2+)</name>
        <dbReference type="ChEBI" id="CHEBI:29108"/>
    </cofactor>
    <text evidence="5">Binds 1 Ca(2+) ion per dimer.</text>
</comment>
<evidence type="ECO:0000256" key="3">
    <source>
        <dbReference type="ARBA" id="ARBA00023145"/>
    </source>
</evidence>
<feature type="binding site" evidence="5">
    <location>
        <position position="323"/>
    </location>
    <ligand>
        <name>Ca(2+)</name>
        <dbReference type="ChEBI" id="CHEBI:29108"/>
    </ligand>
</feature>
<keyword evidence="5" id="KW-0106">Calcium</keyword>
<keyword evidence="5" id="KW-0479">Metal-binding</keyword>
<organism evidence="6 7">
    <name type="scientific">Limobrevibacterium gyesilva</name>
    <dbReference type="NCBI Taxonomy" id="2991712"/>
    <lineage>
        <taxon>Bacteria</taxon>
        <taxon>Pseudomonadati</taxon>
        <taxon>Pseudomonadota</taxon>
        <taxon>Alphaproteobacteria</taxon>
        <taxon>Acetobacterales</taxon>
        <taxon>Acetobacteraceae</taxon>
        <taxon>Limobrevibacterium</taxon>
    </lineage>
</organism>
<dbReference type="InterPro" id="IPR002692">
    <property type="entry name" value="S45"/>
</dbReference>
<dbReference type="Gene3D" id="1.10.1400.10">
    <property type="match status" value="1"/>
</dbReference>